<dbReference type="EMBL" id="FOXD01000026">
    <property type="protein sequence ID" value="SFQ28473.1"/>
    <property type="molecule type" value="Genomic_DNA"/>
</dbReference>
<sequence length="341" mass="38271">MDTIKIGVAGLGRLGLIHAHNIAGMKGVELTAVSNLDNTVNQQTKEKYDISYTYTAYEDMIQNEELDAVCIVTPSGFHPDHIYKALRKNLHVFCEKPIGLDINEVRNMIPVIEQSNKVFHLGFMRRYDADYMYAKDMIDRGDIGEISIIRSYGLDPIEGLDSFVKYAAKNTSGGIFSDMSIHDIDIIRWYTGSEIKQVWAMGNNKAAPSLSELNEVDIGTATMKLENGAIAFVAAGRTANHGYHVETEVIGTEGMLRIAATPDKNKVTVFDNNGVIRPTSQNFAERFRESYVKEIEEFVRCIRNNDKPEVNAWDGLRSTEVAAACQTSLEEERLVEIQYER</sequence>
<dbReference type="Gene3D" id="3.30.360.10">
    <property type="entry name" value="Dihydrodipicolinate Reductase, domain 2"/>
    <property type="match status" value="1"/>
</dbReference>
<dbReference type="SUPFAM" id="SSF51735">
    <property type="entry name" value="NAD(P)-binding Rossmann-fold domains"/>
    <property type="match status" value="1"/>
</dbReference>
<dbReference type="GO" id="GO:0006740">
    <property type="term" value="P:NADPH regeneration"/>
    <property type="evidence" value="ECO:0007669"/>
    <property type="project" value="TreeGrafter"/>
</dbReference>
<dbReference type="InterPro" id="IPR000683">
    <property type="entry name" value="Gfo/Idh/MocA-like_OxRdtase_N"/>
</dbReference>
<dbReference type="PANTHER" id="PTHR42840:SF3">
    <property type="entry name" value="BINDING ROSSMANN FOLD OXIDOREDUCTASE, PUTATIVE (AFU_ORTHOLOGUE AFUA_2G10240)-RELATED"/>
    <property type="match status" value="1"/>
</dbReference>
<dbReference type="Pfam" id="PF22725">
    <property type="entry name" value="GFO_IDH_MocA_C3"/>
    <property type="match status" value="1"/>
</dbReference>
<protein>
    <submittedName>
        <fullName evidence="5">Myo-inositol 2-dehydrogenase / D-chiro-inositol 1-dehydrogenase</fullName>
    </submittedName>
</protein>
<gene>
    <name evidence="5" type="ORF">SAMN05518683_1266</name>
</gene>
<dbReference type="AlphaFoldDB" id="A0A1I5X913"/>
<dbReference type="GO" id="GO:0000166">
    <property type="term" value="F:nucleotide binding"/>
    <property type="evidence" value="ECO:0007669"/>
    <property type="project" value="InterPro"/>
</dbReference>
<dbReference type="SUPFAM" id="SSF55347">
    <property type="entry name" value="Glyceraldehyde-3-phosphate dehydrogenase-like, C-terminal domain"/>
    <property type="match status" value="1"/>
</dbReference>
<dbReference type="Proteomes" id="UP000198892">
    <property type="component" value="Unassembled WGS sequence"/>
</dbReference>
<evidence type="ECO:0000259" key="3">
    <source>
        <dbReference type="Pfam" id="PF01408"/>
    </source>
</evidence>
<dbReference type="InterPro" id="IPR055170">
    <property type="entry name" value="GFO_IDH_MocA-like_dom"/>
</dbReference>
<evidence type="ECO:0000313" key="5">
    <source>
        <dbReference type="EMBL" id="SFQ28473.1"/>
    </source>
</evidence>
<dbReference type="Pfam" id="PF01408">
    <property type="entry name" value="GFO_IDH_MocA"/>
    <property type="match status" value="1"/>
</dbReference>
<dbReference type="RefSeq" id="WP_093339028.1">
    <property type="nucleotide sequence ID" value="NZ_FOXD01000026.1"/>
</dbReference>
<dbReference type="Gene3D" id="3.40.50.720">
    <property type="entry name" value="NAD(P)-binding Rossmann-like Domain"/>
    <property type="match status" value="1"/>
</dbReference>
<keyword evidence="2" id="KW-0560">Oxidoreductase</keyword>
<feature type="domain" description="GFO/IDH/MocA-like oxidoreductase" evidence="4">
    <location>
        <begin position="131"/>
        <end position="257"/>
    </location>
</feature>
<reference evidence="6" key="1">
    <citation type="submission" date="2016-10" db="EMBL/GenBank/DDBJ databases">
        <authorList>
            <person name="Varghese N."/>
            <person name="Submissions S."/>
        </authorList>
    </citation>
    <scope>NUCLEOTIDE SEQUENCE [LARGE SCALE GENOMIC DNA]</scope>
    <source>
        <strain evidence="6">S7</strain>
    </source>
</reference>
<evidence type="ECO:0000256" key="1">
    <source>
        <dbReference type="ARBA" id="ARBA00010928"/>
    </source>
</evidence>
<dbReference type="OrthoDB" id="9815825at2"/>
<comment type="similarity">
    <text evidence="1">Belongs to the Gfo/Idh/MocA family.</text>
</comment>
<evidence type="ECO:0000256" key="2">
    <source>
        <dbReference type="ARBA" id="ARBA00023002"/>
    </source>
</evidence>
<dbReference type="GO" id="GO:0016491">
    <property type="term" value="F:oxidoreductase activity"/>
    <property type="evidence" value="ECO:0007669"/>
    <property type="project" value="UniProtKB-KW"/>
</dbReference>
<name>A0A1I5X913_9BACI</name>
<evidence type="ECO:0000259" key="4">
    <source>
        <dbReference type="Pfam" id="PF22725"/>
    </source>
</evidence>
<keyword evidence="6" id="KW-1185">Reference proteome</keyword>
<accession>A0A1I5X913</accession>
<dbReference type="STRING" id="1884432.SAMN05518683_1266"/>
<evidence type="ECO:0000313" key="6">
    <source>
        <dbReference type="Proteomes" id="UP000198892"/>
    </source>
</evidence>
<organism evidence="5 6">
    <name type="scientific">Salibacterium halotolerans</name>
    <dbReference type="NCBI Taxonomy" id="1884432"/>
    <lineage>
        <taxon>Bacteria</taxon>
        <taxon>Bacillati</taxon>
        <taxon>Bacillota</taxon>
        <taxon>Bacilli</taxon>
        <taxon>Bacillales</taxon>
        <taxon>Bacillaceae</taxon>
    </lineage>
</organism>
<dbReference type="InterPro" id="IPR036291">
    <property type="entry name" value="NAD(P)-bd_dom_sf"/>
</dbReference>
<dbReference type="GO" id="GO:0005737">
    <property type="term" value="C:cytoplasm"/>
    <property type="evidence" value="ECO:0007669"/>
    <property type="project" value="TreeGrafter"/>
</dbReference>
<dbReference type="PANTHER" id="PTHR42840">
    <property type="entry name" value="NAD(P)-BINDING ROSSMANN-FOLD SUPERFAMILY PROTEIN-RELATED"/>
    <property type="match status" value="1"/>
</dbReference>
<feature type="domain" description="Gfo/Idh/MocA-like oxidoreductase N-terminal" evidence="3">
    <location>
        <begin position="4"/>
        <end position="123"/>
    </location>
</feature>
<proteinExistence type="inferred from homology"/>